<gene>
    <name evidence="12" type="ORF">CVLEPA_LOCUS26425</name>
</gene>
<dbReference type="Pfam" id="PF01607">
    <property type="entry name" value="CBM_14"/>
    <property type="match status" value="1"/>
</dbReference>
<dbReference type="Gene3D" id="2.170.140.10">
    <property type="entry name" value="Chitin binding domain"/>
    <property type="match status" value="1"/>
</dbReference>
<feature type="chain" id="PRO_5046455274" description="chitinase" evidence="9">
    <location>
        <begin position="16"/>
        <end position="339"/>
    </location>
</feature>
<comment type="catalytic activity">
    <reaction evidence="1">
        <text>Random endo-hydrolysis of N-acetyl-beta-D-glucosaminide (1-&gt;4)-beta-linkages in chitin and chitodextrins.</text>
        <dbReference type="EC" id="3.2.1.14"/>
    </reaction>
</comment>
<dbReference type="SUPFAM" id="SSF57625">
    <property type="entry name" value="Invertebrate chitin-binding proteins"/>
    <property type="match status" value="1"/>
</dbReference>
<dbReference type="InterPro" id="IPR013106">
    <property type="entry name" value="Ig_V-set"/>
</dbReference>
<dbReference type="SUPFAM" id="SSF48726">
    <property type="entry name" value="Immunoglobulin"/>
    <property type="match status" value="2"/>
</dbReference>
<evidence type="ECO:0000256" key="4">
    <source>
        <dbReference type="ARBA" id="ARBA00022729"/>
    </source>
</evidence>
<evidence type="ECO:0000313" key="13">
    <source>
        <dbReference type="Proteomes" id="UP001642483"/>
    </source>
</evidence>
<name>A0ABP0GMZ8_CLALP</name>
<organism evidence="12 13">
    <name type="scientific">Clavelina lepadiformis</name>
    <name type="common">Light-bulb sea squirt</name>
    <name type="synonym">Ascidia lepadiformis</name>
    <dbReference type="NCBI Taxonomy" id="159417"/>
    <lineage>
        <taxon>Eukaryota</taxon>
        <taxon>Metazoa</taxon>
        <taxon>Chordata</taxon>
        <taxon>Tunicata</taxon>
        <taxon>Ascidiacea</taxon>
        <taxon>Aplousobranchia</taxon>
        <taxon>Clavelinidae</taxon>
        <taxon>Clavelina</taxon>
    </lineage>
</organism>
<dbReference type="SMART" id="SM00408">
    <property type="entry name" value="IGc2"/>
    <property type="match status" value="2"/>
</dbReference>
<dbReference type="SMART" id="SM00494">
    <property type="entry name" value="ChtBD2"/>
    <property type="match status" value="1"/>
</dbReference>
<dbReference type="Gene3D" id="2.60.40.10">
    <property type="entry name" value="Immunoglobulins"/>
    <property type="match status" value="2"/>
</dbReference>
<dbReference type="InterPro" id="IPR036179">
    <property type="entry name" value="Ig-like_dom_sf"/>
</dbReference>
<evidence type="ECO:0000313" key="12">
    <source>
        <dbReference type="EMBL" id="CAK8693098.1"/>
    </source>
</evidence>
<keyword evidence="6" id="KW-0146">Chitin degradation</keyword>
<evidence type="ECO:0000259" key="10">
    <source>
        <dbReference type="PROSITE" id="PS50835"/>
    </source>
</evidence>
<feature type="domain" description="Chitin-binding type-2" evidence="11">
    <location>
        <begin position="275"/>
        <end position="336"/>
    </location>
</feature>
<dbReference type="InterPro" id="IPR013783">
    <property type="entry name" value="Ig-like_fold"/>
</dbReference>
<dbReference type="SMART" id="SM00409">
    <property type="entry name" value="IG"/>
    <property type="match status" value="2"/>
</dbReference>
<dbReference type="InterPro" id="IPR007110">
    <property type="entry name" value="Ig-like_dom"/>
</dbReference>
<dbReference type="EMBL" id="CAWYQH010000130">
    <property type="protein sequence ID" value="CAK8693098.1"/>
    <property type="molecule type" value="Genomic_DNA"/>
</dbReference>
<keyword evidence="6" id="KW-0624">Polysaccharide degradation</keyword>
<feature type="domain" description="Ig-like" evidence="10">
    <location>
        <begin position="147"/>
        <end position="268"/>
    </location>
</feature>
<dbReference type="PROSITE" id="PS50835">
    <property type="entry name" value="IG_LIKE"/>
    <property type="match status" value="2"/>
</dbReference>
<dbReference type="PANTHER" id="PTHR23301:SF0">
    <property type="entry name" value="CHITIN-BINDING TYPE-2 DOMAIN-CONTAINING PROTEIN-RELATED"/>
    <property type="match status" value="1"/>
</dbReference>
<evidence type="ECO:0000256" key="3">
    <source>
        <dbReference type="ARBA" id="ARBA00022669"/>
    </source>
</evidence>
<dbReference type="PANTHER" id="PTHR23301">
    <property type="entry name" value="CHITIN BINDING PERITROPHIN-A"/>
    <property type="match status" value="1"/>
</dbReference>
<evidence type="ECO:0000256" key="9">
    <source>
        <dbReference type="SAM" id="SignalP"/>
    </source>
</evidence>
<evidence type="ECO:0000256" key="1">
    <source>
        <dbReference type="ARBA" id="ARBA00000822"/>
    </source>
</evidence>
<dbReference type="Pfam" id="PF07686">
    <property type="entry name" value="V-set"/>
    <property type="match status" value="1"/>
</dbReference>
<dbReference type="PROSITE" id="PS50940">
    <property type="entry name" value="CHIT_BIND_II"/>
    <property type="match status" value="1"/>
</dbReference>
<keyword evidence="5" id="KW-0677">Repeat</keyword>
<dbReference type="InterPro" id="IPR003599">
    <property type="entry name" value="Ig_sub"/>
</dbReference>
<evidence type="ECO:0000256" key="8">
    <source>
        <dbReference type="ARBA" id="ARBA00023180"/>
    </source>
</evidence>
<proteinExistence type="predicted"/>
<protein>
    <recommendedName>
        <fullName evidence="2">chitinase</fullName>
        <ecNumber evidence="2">3.2.1.14</ecNumber>
    </recommendedName>
</protein>
<dbReference type="InterPro" id="IPR002557">
    <property type="entry name" value="Chitin-bd_dom"/>
</dbReference>
<dbReference type="InterPro" id="IPR003598">
    <property type="entry name" value="Ig_sub2"/>
</dbReference>
<keyword evidence="13" id="KW-1185">Reference proteome</keyword>
<evidence type="ECO:0000256" key="5">
    <source>
        <dbReference type="ARBA" id="ARBA00022737"/>
    </source>
</evidence>
<accession>A0ABP0GMZ8</accession>
<keyword evidence="7" id="KW-1015">Disulfide bond</keyword>
<keyword evidence="4 9" id="KW-0732">Signal</keyword>
<evidence type="ECO:0000256" key="2">
    <source>
        <dbReference type="ARBA" id="ARBA00012729"/>
    </source>
</evidence>
<evidence type="ECO:0000256" key="7">
    <source>
        <dbReference type="ARBA" id="ARBA00023157"/>
    </source>
</evidence>
<sequence length="339" mass="37866">MKFLVVLLMLGVVYADISTIVTTGKPAILEIPGVKVTIPCSYEMLPSEDQPPIIYWIKGTSVDDPNAVVIFKGYRYWNESLGEYRQFYGDYEKRGAAVPDLKVPSLVLPGISNEDEGRYWCMVAEWSGRQQQGTDADSVALMVGKAESYLDARTDVNQTVNEGDNARLDCGVYYDTADVITWYEGPFHNSDTENFTHTEVGTYKKVGSIDLASKDTQMESDFGKMFVNEDFSLTINGAVIADSGRYWCEGSKLNPSNVELETDRASIELIVTGYLFECNNQAPGLYSDPEDCSMYYECVSGDARTYHRSCGYDGLVFDDRYDYCDWAANVPPPCGTKKD</sequence>
<dbReference type="InterPro" id="IPR051940">
    <property type="entry name" value="Chitin_bind-dev_reg"/>
</dbReference>
<dbReference type="EC" id="3.2.1.14" evidence="2"/>
<evidence type="ECO:0000259" key="11">
    <source>
        <dbReference type="PROSITE" id="PS50940"/>
    </source>
</evidence>
<evidence type="ECO:0000256" key="6">
    <source>
        <dbReference type="ARBA" id="ARBA00023024"/>
    </source>
</evidence>
<comment type="caution">
    <text evidence="12">The sequence shown here is derived from an EMBL/GenBank/DDBJ whole genome shotgun (WGS) entry which is preliminary data.</text>
</comment>
<feature type="signal peptide" evidence="9">
    <location>
        <begin position="1"/>
        <end position="15"/>
    </location>
</feature>
<feature type="domain" description="Ig-like" evidence="10">
    <location>
        <begin position="33"/>
        <end position="140"/>
    </location>
</feature>
<dbReference type="InterPro" id="IPR036508">
    <property type="entry name" value="Chitin-bd_dom_sf"/>
</dbReference>
<keyword evidence="6" id="KW-0119">Carbohydrate metabolism</keyword>
<keyword evidence="8" id="KW-0325">Glycoprotein</keyword>
<reference evidence="12 13" key="1">
    <citation type="submission" date="2024-02" db="EMBL/GenBank/DDBJ databases">
        <authorList>
            <person name="Daric V."/>
            <person name="Darras S."/>
        </authorList>
    </citation>
    <scope>NUCLEOTIDE SEQUENCE [LARGE SCALE GENOMIC DNA]</scope>
</reference>
<dbReference type="Proteomes" id="UP001642483">
    <property type="component" value="Unassembled WGS sequence"/>
</dbReference>
<keyword evidence="3" id="KW-0147">Chitin-binding</keyword>